<protein>
    <recommendedName>
        <fullName evidence="5">Secreted protein</fullName>
    </recommendedName>
</protein>
<reference evidence="3" key="1">
    <citation type="submission" date="2023-06" db="EMBL/GenBank/DDBJ databases">
        <authorList>
            <person name="Delattre M."/>
        </authorList>
    </citation>
    <scope>NUCLEOTIDE SEQUENCE</scope>
    <source>
        <strain evidence="3">AF72</strain>
    </source>
</reference>
<comment type="caution">
    <text evidence="3">The sequence shown here is derived from an EMBL/GenBank/DDBJ whole genome shotgun (WGS) entry which is preliminary data.</text>
</comment>
<evidence type="ECO:0000313" key="3">
    <source>
        <dbReference type="EMBL" id="CAJ0575386.1"/>
    </source>
</evidence>
<keyword evidence="4" id="KW-1185">Reference proteome</keyword>
<organism evidence="3 4">
    <name type="scientific">Mesorhabditis spiculigera</name>
    <dbReference type="NCBI Taxonomy" id="96644"/>
    <lineage>
        <taxon>Eukaryota</taxon>
        <taxon>Metazoa</taxon>
        <taxon>Ecdysozoa</taxon>
        <taxon>Nematoda</taxon>
        <taxon>Chromadorea</taxon>
        <taxon>Rhabditida</taxon>
        <taxon>Rhabditina</taxon>
        <taxon>Rhabditomorpha</taxon>
        <taxon>Rhabditoidea</taxon>
        <taxon>Rhabditidae</taxon>
        <taxon>Mesorhabditinae</taxon>
        <taxon>Mesorhabditis</taxon>
    </lineage>
</organism>
<dbReference type="AlphaFoldDB" id="A0AA36G231"/>
<dbReference type="EMBL" id="CATQJA010002637">
    <property type="protein sequence ID" value="CAJ0575386.1"/>
    <property type="molecule type" value="Genomic_DNA"/>
</dbReference>
<evidence type="ECO:0000313" key="4">
    <source>
        <dbReference type="Proteomes" id="UP001177023"/>
    </source>
</evidence>
<feature type="chain" id="PRO_5041331193" description="Secreted protein" evidence="2">
    <location>
        <begin position="18"/>
        <end position="239"/>
    </location>
</feature>
<proteinExistence type="predicted"/>
<sequence>MLPLTIIFLLFGSLANALPSYGPIAIRFPVNPGYYMPFALELMTAERAPTDSSKMQDLPSSGLIRLRTAKLTDEDVAKPIALDDTTMVKTGESSPLKEFPSELESIRQLEAALDEHVEQKPDIFKQQMQKALKFTEEVNVLPEVDGEVFDGDLLNEPAEKTIEEPSYPTHVEPRLVSLTANYENNRRADQSADSMELGAEQEEFENIRAKKRPINRDSTARLNAETSKNIDDFDPWGQA</sequence>
<feature type="non-terminal residue" evidence="3">
    <location>
        <position position="239"/>
    </location>
</feature>
<keyword evidence="2" id="KW-0732">Signal</keyword>
<evidence type="ECO:0000256" key="2">
    <source>
        <dbReference type="SAM" id="SignalP"/>
    </source>
</evidence>
<gene>
    <name evidence="3" type="ORF">MSPICULIGERA_LOCUS13697</name>
</gene>
<dbReference type="Proteomes" id="UP001177023">
    <property type="component" value="Unassembled WGS sequence"/>
</dbReference>
<feature type="signal peptide" evidence="2">
    <location>
        <begin position="1"/>
        <end position="17"/>
    </location>
</feature>
<feature type="region of interest" description="Disordered" evidence="1">
    <location>
        <begin position="211"/>
        <end position="239"/>
    </location>
</feature>
<accession>A0AA36G231</accession>
<evidence type="ECO:0008006" key="5">
    <source>
        <dbReference type="Google" id="ProtNLM"/>
    </source>
</evidence>
<evidence type="ECO:0000256" key="1">
    <source>
        <dbReference type="SAM" id="MobiDB-lite"/>
    </source>
</evidence>
<name>A0AA36G231_9BILA</name>